<name>A0A1Q9BRE6_SYMMI</name>
<gene>
    <name evidence="1" type="ORF">AK812_SmicGene47553</name>
</gene>
<dbReference type="EMBL" id="LSRX01005908">
    <property type="protein sequence ID" value="OLP73272.1"/>
    <property type="molecule type" value="Genomic_DNA"/>
</dbReference>
<dbReference type="AlphaFoldDB" id="A0A1Q9BRE6"/>
<evidence type="ECO:0000313" key="2">
    <source>
        <dbReference type="Proteomes" id="UP000186817"/>
    </source>
</evidence>
<reference evidence="1 2" key="1">
    <citation type="submission" date="2016-02" db="EMBL/GenBank/DDBJ databases">
        <title>Genome analysis of coral dinoflagellate symbionts highlights evolutionary adaptations to a symbiotic lifestyle.</title>
        <authorList>
            <person name="Aranda M."/>
            <person name="Li Y."/>
            <person name="Liew Y.J."/>
            <person name="Baumgarten S."/>
            <person name="Simakov O."/>
            <person name="Wilson M."/>
            <person name="Piel J."/>
            <person name="Ashoor H."/>
            <person name="Bougouffa S."/>
            <person name="Bajic V.B."/>
            <person name="Ryu T."/>
            <person name="Ravasi T."/>
            <person name="Bayer T."/>
            <person name="Micklem G."/>
            <person name="Kim H."/>
            <person name="Bhak J."/>
            <person name="Lajeunesse T.C."/>
            <person name="Voolstra C.R."/>
        </authorList>
    </citation>
    <scope>NUCLEOTIDE SEQUENCE [LARGE SCALE GENOMIC DNA]</scope>
    <source>
        <strain evidence="1 2">CCMP2467</strain>
    </source>
</reference>
<organism evidence="1 2">
    <name type="scientific">Symbiodinium microadriaticum</name>
    <name type="common">Dinoflagellate</name>
    <name type="synonym">Zooxanthella microadriatica</name>
    <dbReference type="NCBI Taxonomy" id="2951"/>
    <lineage>
        <taxon>Eukaryota</taxon>
        <taxon>Sar</taxon>
        <taxon>Alveolata</taxon>
        <taxon>Dinophyceae</taxon>
        <taxon>Suessiales</taxon>
        <taxon>Symbiodiniaceae</taxon>
        <taxon>Symbiodinium</taxon>
    </lineage>
</organism>
<proteinExistence type="predicted"/>
<feature type="non-terminal residue" evidence="1">
    <location>
        <position position="249"/>
    </location>
</feature>
<accession>A0A1Q9BRE6</accession>
<evidence type="ECO:0000313" key="1">
    <source>
        <dbReference type="EMBL" id="OLP73272.1"/>
    </source>
</evidence>
<dbReference type="Proteomes" id="UP000186817">
    <property type="component" value="Unassembled WGS sequence"/>
</dbReference>
<sequence length="249" mass="27444">MRARYLSEPSEMGLSCMLLHRYGLALRRSCREDRAKMYADMADEVAKADPSAMHMDVKKLLRPKKFRKPGADPLPLLFRADGTQCLSEQDVKDTWKEHFRVLEGGVDTDSLALLQACRHRQEIFEGTDSVLASDLPTWLDLEAAFRRTAGHKAAGPDCLPPMLCRKFGPQLTEVFWPLLLKTMCRASEAAGMKGGILHHIGKPSPKSPFTCDAQRGILVQSPLSKVAPDAVPLSAACALAQFLQSPSNA</sequence>
<protein>
    <submittedName>
        <fullName evidence="1">Uncharacterized protein</fullName>
    </submittedName>
</protein>
<comment type="caution">
    <text evidence="1">The sequence shown here is derived from an EMBL/GenBank/DDBJ whole genome shotgun (WGS) entry which is preliminary data.</text>
</comment>
<keyword evidence="2" id="KW-1185">Reference proteome</keyword>